<feature type="compositionally biased region" description="Polar residues" evidence="9">
    <location>
        <begin position="893"/>
        <end position="916"/>
    </location>
</feature>
<evidence type="ECO:0000256" key="4">
    <source>
        <dbReference type="ARBA" id="ARBA00022871"/>
    </source>
</evidence>
<dbReference type="Proteomes" id="UP000005225">
    <property type="component" value="Unassembled WGS sequence"/>
</dbReference>
<evidence type="ECO:0000256" key="8">
    <source>
        <dbReference type="ARBA" id="ARBA00037695"/>
    </source>
</evidence>
<dbReference type="OMA" id="SHTPWSA"/>
<proteinExistence type="inferred from homology"/>
<evidence type="ECO:0000259" key="12">
    <source>
        <dbReference type="Pfam" id="PF15371"/>
    </source>
</evidence>
<evidence type="ECO:0008006" key="15">
    <source>
        <dbReference type="Google" id="ProtNLM"/>
    </source>
</evidence>
<organism evidence="13 14">
    <name type="scientific">Otolemur garnettii</name>
    <name type="common">Small-eared galago</name>
    <name type="synonym">Garnett's greater bushbaby</name>
    <dbReference type="NCBI Taxonomy" id="30611"/>
    <lineage>
        <taxon>Eukaryota</taxon>
        <taxon>Metazoa</taxon>
        <taxon>Chordata</taxon>
        <taxon>Craniata</taxon>
        <taxon>Vertebrata</taxon>
        <taxon>Euteleostomi</taxon>
        <taxon>Mammalia</taxon>
        <taxon>Eutheria</taxon>
        <taxon>Euarchontoglires</taxon>
        <taxon>Primates</taxon>
        <taxon>Strepsirrhini</taxon>
        <taxon>Lorisiformes</taxon>
        <taxon>Galagidae</taxon>
        <taxon>Otolemur</taxon>
    </lineage>
</organism>
<keyword evidence="4" id="KW-0744">Spermatogenesis</keyword>
<feature type="compositionally biased region" description="Low complexity" evidence="9">
    <location>
        <begin position="113"/>
        <end position="131"/>
    </location>
</feature>
<evidence type="ECO:0000256" key="1">
    <source>
        <dbReference type="ARBA" id="ARBA00004167"/>
    </source>
</evidence>
<feature type="region of interest" description="Disordered" evidence="9">
    <location>
        <begin position="864"/>
        <end position="922"/>
    </location>
</feature>
<protein>
    <recommendedName>
        <fullName evidence="15">SPATA31/FAM205 domain-containing protein</fullName>
    </recommendedName>
</protein>
<feature type="domain" description="SPATA31-like" evidence="12">
    <location>
        <begin position="51"/>
        <end position="102"/>
    </location>
</feature>
<feature type="region of interest" description="Disordered" evidence="9">
    <location>
        <begin position="33"/>
        <end position="59"/>
    </location>
</feature>
<evidence type="ECO:0000256" key="10">
    <source>
        <dbReference type="SAM" id="SignalP"/>
    </source>
</evidence>
<dbReference type="PANTHER" id="PTHR21859">
    <property type="entry name" value="ACROSOME-SPECIFIC PROTEIN"/>
    <property type="match status" value="1"/>
</dbReference>
<feature type="compositionally biased region" description="Basic residues" evidence="9">
    <location>
        <begin position="48"/>
        <end position="59"/>
    </location>
</feature>
<dbReference type="InterPro" id="IPR039509">
    <property type="entry name" value="SPATA31"/>
</dbReference>
<comment type="similarity">
    <text evidence="7">Belongs to the SPATA31 family.</text>
</comment>
<dbReference type="InParanoid" id="H0XR02"/>
<feature type="compositionally biased region" description="Low complexity" evidence="9">
    <location>
        <begin position="152"/>
        <end position="164"/>
    </location>
</feature>
<feature type="region of interest" description="Disordered" evidence="9">
    <location>
        <begin position="607"/>
        <end position="630"/>
    </location>
</feature>
<dbReference type="PANTHER" id="PTHR21859:SF55">
    <property type="entry name" value="SPERMATOGENESIS-ASSOCIATED PROTEIN 31A1-RELATED"/>
    <property type="match status" value="1"/>
</dbReference>
<evidence type="ECO:0000256" key="3">
    <source>
        <dbReference type="ARBA" id="ARBA00022782"/>
    </source>
</evidence>
<dbReference type="InterPro" id="IPR027970">
    <property type="entry name" value="SPATA31-like"/>
</dbReference>
<dbReference type="Pfam" id="PF14650">
    <property type="entry name" value="FAM75"/>
    <property type="match status" value="1"/>
</dbReference>
<dbReference type="GO" id="GO:0030154">
    <property type="term" value="P:cell differentiation"/>
    <property type="evidence" value="ECO:0007669"/>
    <property type="project" value="UniProtKB-KW"/>
</dbReference>
<dbReference type="HOGENOM" id="CLU_005668_2_0_1"/>
<feature type="region of interest" description="Disordered" evidence="9">
    <location>
        <begin position="364"/>
        <end position="387"/>
    </location>
</feature>
<keyword evidence="2" id="KW-0812">Transmembrane</keyword>
<dbReference type="GO" id="GO:0016020">
    <property type="term" value="C:membrane"/>
    <property type="evidence" value="ECO:0007669"/>
    <property type="project" value="UniProtKB-SubCell"/>
</dbReference>
<feature type="signal peptide" evidence="10">
    <location>
        <begin position="1"/>
        <end position="29"/>
    </location>
</feature>
<evidence type="ECO:0000256" key="7">
    <source>
        <dbReference type="ARBA" id="ARBA00035009"/>
    </source>
</evidence>
<feature type="compositionally biased region" description="Polar residues" evidence="9">
    <location>
        <begin position="364"/>
        <end position="373"/>
    </location>
</feature>
<evidence type="ECO:0000256" key="9">
    <source>
        <dbReference type="SAM" id="MobiDB-lite"/>
    </source>
</evidence>
<feature type="region of interest" description="Disordered" evidence="9">
    <location>
        <begin position="106"/>
        <end position="164"/>
    </location>
</feature>
<dbReference type="Ensembl" id="ENSOGAT00000026393.1">
    <property type="protein sequence ID" value="ENSOGAP00000018544.1"/>
    <property type="gene ID" value="ENSOGAG00000034919.1"/>
</dbReference>
<accession>H0XR02</accession>
<comment type="function">
    <text evidence="8">May play a role in spermatogenesis.</text>
</comment>
<keyword evidence="6" id="KW-0472">Membrane</keyword>
<keyword evidence="10" id="KW-0732">Signal</keyword>
<reference evidence="14" key="1">
    <citation type="submission" date="2011-03" db="EMBL/GenBank/DDBJ databases">
        <title>Version 3 of the genome sequence of Otolemur garnettii (Bushbaby).</title>
        <authorList>
            <consortium name="The Broad Institute Genome Sequencing Platform"/>
            <person name="Di Palma F."/>
            <person name="Johnson J."/>
            <person name="Lander E.S."/>
            <person name="Lindblad-Toh K."/>
            <person name="Jaffe D.B."/>
            <person name="Gnerre S."/>
            <person name="MacCallum I."/>
            <person name="Przybylski D."/>
            <person name="Ribeiro F.J."/>
            <person name="Burton J.N."/>
            <person name="Walker B.J."/>
            <person name="Sharpe T."/>
            <person name="Hall G."/>
        </authorList>
    </citation>
    <scope>NUCLEOTIDE SEQUENCE [LARGE SCALE GENOMIC DNA]</scope>
</reference>
<reference evidence="13" key="3">
    <citation type="submission" date="2025-09" db="UniProtKB">
        <authorList>
            <consortium name="Ensembl"/>
        </authorList>
    </citation>
    <scope>IDENTIFICATION</scope>
</reference>
<keyword evidence="5" id="KW-1133">Transmembrane helix</keyword>
<dbReference type="GeneTree" id="ENSGT00950000183043"/>
<sequence>SSTPWVNDIILGILCGLVLFLLLLPCLWGFSSPPPTSQERSTKERHVEKRRPKSRKKNFPLKTCRDSLKELEATQDLLSLLQSPLGPAPDKASFLRLFGEDTGRRRPLDCSAPLTQHSPPLTSTLSPGLLASPPPLTEHPPLLVSTLSPGPAASSGTISLHSSLSASRPPEPLLSLLGLSPRPFALSLPPLHPMPPAGCLQRPKVFSAPPVPESSLTLSHCDSVGLPLSTFRQNSPHKHLSASPISAITGLGGSNCPISTLSWWQAPAKAWGLSTLSDGKSQQGHLSHCPAETSLWRGSTNRQLEAGSPFLLSSDNQKLLEIQVTNGVKINIWEEKEKDASFPGQTSPKYNLKSLGNMLKSQNAEQNTTTSRPFWSMENKPEQLPSPEKLSYPSILKDHFQQKYSQLFWGLPSRHSESLVATAWISERSSTLQPPSYSFNGISNVNPVSMQAKMSPLLSHLESQSQPLTSLSQLESLSLIQTQAHLQTSFPLLSPASPPHINDGVPYPISQNKAQSFIPTEIKHTGCSSPKRRETGQVLSYDDHRSPEAFGLYSPTSSQDNLTSILPENFPISPELRKQLQQHIQKWLVQQQPDLGRTQESLEVPLQEKSPETCQEKGIQGPLRSSLSMGGSNKDIQKVTFYLEKAPGTNLGQILGKAPKDLSCSIECSPLKAAGANSEFSERSSMTSSRSNSGKVLLANGYKNHLENILKARMDVSRQTNQDPIPVSVPRSWQPPARGLSVSDTHLENRNMSDSKSWDTYVDTSQDLSFLSPRMQQDLAAHIARFWVKHRWALPLKVLKPVNILKLKKTHSLPLPQSPSLPSPTYESVPNLLDEPQAVMNRVTTEESFIMPASRFTHSSLYKEIQKASQGTSPSHDHGPSESPLPGQESRHSSLPNTYSPMGRTQQSRNLGPQSMRTEETRASVPQYKIFLGSSMPSNLQVRNENENNLEVPRTSRSPVLPRMALSQDPEELCLLAEVVSDFEPRGAAKSENQPNVCGTTVLLPDPFTNILLNTDSLTSQEPQSYLRSGSIEDKRASQILGEVMAARRRSLGLQEPKTCKYQNSSKNQSKMCTPVCKSECNRKLHVEKCKEKFEELGTCQLSRARETEVAPQVLAKRQVLPENNFRKHIKKFFQWIIPKVKGKPALCNTQKPKPRKTKPCMDSNTTEAQGLMSAMGQMLEEKMMVRHKFHASKINQHNQAPVCQFACHHRAPLCPEQNRMPVYAVCNQQAIHKCPSHPIVEKSFPDLQTLKNSPFQSGLKHPHLMLTRKATPTDSPYQQGSRLLSTSSHYRHCPRHCLLQGGV</sequence>
<dbReference type="FunCoup" id="H0XR02">
    <property type="interactions" value="58"/>
</dbReference>
<evidence type="ECO:0000259" key="11">
    <source>
        <dbReference type="Pfam" id="PF14650"/>
    </source>
</evidence>
<feature type="domain" description="SPATA31" evidence="11">
    <location>
        <begin position="388"/>
        <end position="733"/>
    </location>
</feature>
<name>H0XR02_OTOGA</name>
<keyword evidence="3" id="KW-0221">Differentiation</keyword>
<evidence type="ECO:0000313" key="13">
    <source>
        <dbReference type="Ensembl" id="ENSOGAP00000018544.1"/>
    </source>
</evidence>
<dbReference type="GO" id="GO:0007283">
    <property type="term" value="P:spermatogenesis"/>
    <property type="evidence" value="ECO:0007669"/>
    <property type="project" value="UniProtKB-KW"/>
</dbReference>
<dbReference type="eggNOG" id="ENOG502RU0E">
    <property type="taxonomic scope" value="Eukaryota"/>
</dbReference>
<comment type="subcellular location">
    <subcellularLocation>
        <location evidence="1">Membrane</location>
        <topology evidence="1">Single-pass membrane protein</topology>
    </subcellularLocation>
</comment>
<reference evidence="13" key="2">
    <citation type="submission" date="2025-08" db="UniProtKB">
        <authorList>
            <consortium name="Ensembl"/>
        </authorList>
    </citation>
    <scope>IDENTIFICATION</scope>
</reference>
<feature type="chain" id="PRO_5003545337" description="SPATA31/FAM205 domain-containing protein" evidence="10">
    <location>
        <begin position="30"/>
        <end position="1304"/>
    </location>
</feature>
<keyword evidence="14" id="KW-1185">Reference proteome</keyword>
<dbReference type="STRING" id="30611.ENSOGAP00000018544"/>
<dbReference type="Pfam" id="PF15371">
    <property type="entry name" value="DUF4599"/>
    <property type="match status" value="1"/>
</dbReference>
<dbReference type="EMBL" id="AAQR03117368">
    <property type="status" value="NOT_ANNOTATED_CDS"/>
    <property type="molecule type" value="Genomic_DNA"/>
</dbReference>
<evidence type="ECO:0000256" key="2">
    <source>
        <dbReference type="ARBA" id="ARBA00022692"/>
    </source>
</evidence>
<evidence type="ECO:0000313" key="14">
    <source>
        <dbReference type="Proteomes" id="UP000005225"/>
    </source>
</evidence>
<evidence type="ECO:0000256" key="5">
    <source>
        <dbReference type="ARBA" id="ARBA00022989"/>
    </source>
</evidence>
<evidence type="ECO:0000256" key="6">
    <source>
        <dbReference type="ARBA" id="ARBA00023136"/>
    </source>
</evidence>